<organism evidence="2 4">
    <name type="scientific">Malus domestica</name>
    <name type="common">Apple</name>
    <name type="synonym">Pyrus malus</name>
    <dbReference type="NCBI Taxonomy" id="3750"/>
    <lineage>
        <taxon>Eukaryota</taxon>
        <taxon>Viridiplantae</taxon>
        <taxon>Streptophyta</taxon>
        <taxon>Embryophyta</taxon>
        <taxon>Tracheophyta</taxon>
        <taxon>Spermatophyta</taxon>
        <taxon>Magnoliopsida</taxon>
        <taxon>eudicotyledons</taxon>
        <taxon>Gunneridae</taxon>
        <taxon>Pentapetalae</taxon>
        <taxon>rosids</taxon>
        <taxon>fabids</taxon>
        <taxon>Rosales</taxon>
        <taxon>Rosaceae</taxon>
        <taxon>Amygdaloideae</taxon>
        <taxon>Maleae</taxon>
        <taxon>Malus</taxon>
    </lineage>
</organism>
<proteinExistence type="predicted"/>
<accession>A0A498IUC0</accession>
<feature type="domain" description="DUF4283" evidence="1">
    <location>
        <begin position="32"/>
        <end position="107"/>
    </location>
</feature>
<evidence type="ECO:0000259" key="1">
    <source>
        <dbReference type="Pfam" id="PF14111"/>
    </source>
</evidence>
<name>A0A498IUC0_MALDO</name>
<gene>
    <name evidence="2" type="ORF">DVH24_014389</name>
    <name evidence="3" type="ORF">DVH24_014400</name>
</gene>
<sequence length="131" mass="15119">MLNADADLIDCLNITLDDNLDLEERFDNSIHLVGRLIADNEPSQNVFKEILRSTWNKMGVVRVLRAKENICASTVGEEEVARKLLEGNPWFVKDYTFFVKLWPSYHSLDDIEADRAIYWIQAHGIPRSHCT</sequence>
<dbReference type="EMBL" id="RDQH01000336">
    <property type="protein sequence ID" value="RXH85816.1"/>
    <property type="molecule type" value="Genomic_DNA"/>
</dbReference>
<protein>
    <recommendedName>
        <fullName evidence="1">DUF4283 domain-containing protein</fullName>
    </recommendedName>
</protein>
<dbReference type="InterPro" id="IPR025558">
    <property type="entry name" value="DUF4283"/>
</dbReference>
<dbReference type="STRING" id="3750.A0A498IUC0"/>
<evidence type="ECO:0000313" key="4">
    <source>
        <dbReference type="Proteomes" id="UP000290289"/>
    </source>
</evidence>
<dbReference type="EMBL" id="RDQH01000336">
    <property type="protein sequence ID" value="RXH85805.1"/>
    <property type="molecule type" value="Genomic_DNA"/>
</dbReference>
<dbReference type="AlphaFoldDB" id="A0A498IUC0"/>
<comment type="caution">
    <text evidence="2">The sequence shown here is derived from an EMBL/GenBank/DDBJ whole genome shotgun (WGS) entry which is preliminary data.</text>
</comment>
<keyword evidence="4" id="KW-1185">Reference proteome</keyword>
<reference evidence="2 4" key="1">
    <citation type="submission" date="2018-10" db="EMBL/GenBank/DDBJ databases">
        <title>A high-quality apple genome assembly.</title>
        <authorList>
            <person name="Hu J."/>
        </authorList>
    </citation>
    <scope>NUCLEOTIDE SEQUENCE [LARGE SCALE GENOMIC DNA]</scope>
    <source>
        <strain evidence="4">cv. HFTH1</strain>
        <tissue evidence="2">Young leaf</tissue>
    </source>
</reference>
<evidence type="ECO:0000313" key="3">
    <source>
        <dbReference type="EMBL" id="RXH85816.1"/>
    </source>
</evidence>
<evidence type="ECO:0000313" key="2">
    <source>
        <dbReference type="EMBL" id="RXH85805.1"/>
    </source>
</evidence>
<dbReference type="Proteomes" id="UP000290289">
    <property type="component" value="Chromosome 10"/>
</dbReference>
<dbReference type="Pfam" id="PF14111">
    <property type="entry name" value="DUF4283"/>
    <property type="match status" value="1"/>
</dbReference>